<dbReference type="Proteomes" id="UP000000844">
    <property type="component" value="Chromosome"/>
</dbReference>
<dbReference type="PROSITE" id="PS00139">
    <property type="entry name" value="THIOL_PROTEASE_CYS"/>
    <property type="match status" value="1"/>
</dbReference>
<dbReference type="AlphaFoldDB" id="D3PZN0"/>
<sequence length="442" mass="49380">MDAALTASHIAALRADFAANRAHKAVQNALARTPLQDVALDHEIATSIDSSVSHHLDDWKVTNQKRSGRCWMFAGLNLLRPAAAKAMNVKDFEFSQAYTQFYDKLERANFTLENVIDLAGADADDRTLVHVLKTAIDDGGQWNMFVALIDKHGLVPKSAMPETHSSSHTAELNASLQTILRDGAVRLRDEAAAGADATALRKSKSEILETIHRVLCLHLGTPPQSFNWQWKDKDNVFHRDGVMTPREFADKYVKLPLDEYVCLVHDPRNEYGRTYTVDRLGNVVGGQPVVYLNVDIDVIRDLTAKSIQDGEPVWFGCDVAPQLHKKLGVWDANLFDTESLYGFAPTMDKKQRLLYQHTAMSHAMLFTGVNMLDGEPTHWRVENSWGNDNGEDGYYTMNDSWFGEFVFEIAARRENLPADLAAQLDTDPIVLPAWDPMGSLAS</sequence>
<feature type="active site" evidence="5">
    <location>
        <position position="70"/>
    </location>
</feature>
<keyword evidence="2 4" id="KW-0378">Hydrolase</keyword>
<evidence type="ECO:0000256" key="4">
    <source>
        <dbReference type="PIRNR" id="PIRNR005700"/>
    </source>
</evidence>
<keyword evidence="7" id="KW-1185">Reference proteome</keyword>
<evidence type="ECO:0000256" key="1">
    <source>
        <dbReference type="ARBA" id="ARBA00022670"/>
    </source>
</evidence>
<dbReference type="PANTHER" id="PTHR10363:SF2">
    <property type="entry name" value="BLEOMYCIN HYDROLASE"/>
    <property type="match status" value="1"/>
</dbReference>
<keyword evidence="4" id="KW-0031">Aminopeptidase</keyword>
<organism evidence="6 7">
    <name type="scientific">Stackebrandtia nassauensis (strain DSM 44728 / CIP 108903 / NRRL B-16338 / NBRC 102104 / LLR-40K-21)</name>
    <dbReference type="NCBI Taxonomy" id="446470"/>
    <lineage>
        <taxon>Bacteria</taxon>
        <taxon>Bacillati</taxon>
        <taxon>Actinomycetota</taxon>
        <taxon>Actinomycetes</taxon>
        <taxon>Glycomycetales</taxon>
        <taxon>Glycomycetaceae</taxon>
        <taxon>Stackebrandtia</taxon>
    </lineage>
</organism>
<evidence type="ECO:0000256" key="5">
    <source>
        <dbReference type="PIRSR" id="PIRSR005700-1"/>
    </source>
</evidence>
<dbReference type="InterPro" id="IPR004134">
    <property type="entry name" value="Peptidase_C1B"/>
</dbReference>
<dbReference type="HOGENOM" id="CLU_038600_0_1_11"/>
<evidence type="ECO:0000256" key="3">
    <source>
        <dbReference type="ARBA" id="ARBA00022807"/>
    </source>
</evidence>
<dbReference type="GO" id="GO:0006508">
    <property type="term" value="P:proteolysis"/>
    <property type="evidence" value="ECO:0007669"/>
    <property type="project" value="UniProtKB-KW"/>
</dbReference>
<dbReference type="SUPFAM" id="SSF54001">
    <property type="entry name" value="Cysteine proteinases"/>
    <property type="match status" value="1"/>
</dbReference>
<reference evidence="6 7" key="1">
    <citation type="journal article" date="2009" name="Stand. Genomic Sci.">
        <title>Complete genome sequence of Stackebrandtia nassauensis type strain (LLR-40K-21).</title>
        <authorList>
            <person name="Munk C."/>
            <person name="Lapidus A."/>
            <person name="Copeland A."/>
            <person name="Jando M."/>
            <person name="Mayilraj S."/>
            <person name="Glavina Del Rio T."/>
            <person name="Nolan M."/>
            <person name="Chen F."/>
            <person name="Lucas S."/>
            <person name="Tice H."/>
            <person name="Cheng J.F."/>
            <person name="Han C."/>
            <person name="Detter J.C."/>
            <person name="Bruce D."/>
            <person name="Goodwin L."/>
            <person name="Chain P."/>
            <person name="Pitluck S."/>
            <person name="Goker M."/>
            <person name="Ovchinikova G."/>
            <person name="Pati A."/>
            <person name="Ivanova N."/>
            <person name="Mavromatis K."/>
            <person name="Chen A."/>
            <person name="Palaniappan K."/>
            <person name="Land M."/>
            <person name="Hauser L."/>
            <person name="Chang Y.J."/>
            <person name="Jeffries C.D."/>
            <person name="Bristow J."/>
            <person name="Eisen J.A."/>
            <person name="Markowitz V."/>
            <person name="Hugenholtz P."/>
            <person name="Kyrpides N.C."/>
            <person name="Klenk H.P."/>
        </authorList>
    </citation>
    <scope>NUCLEOTIDE SEQUENCE [LARGE SCALE GENOMIC DNA]</scope>
    <source>
        <strain evidence="7">DSM 44728 / CIP 108903 / NRRL B-16338 / NBRC 102104 / LLR-40K-21</strain>
    </source>
</reference>
<name>D3PZN0_STANL</name>
<dbReference type="OrthoDB" id="1111399at2"/>
<dbReference type="InterPro" id="IPR000169">
    <property type="entry name" value="Pept_cys_AS"/>
</dbReference>
<accession>D3PZN0</accession>
<dbReference type="GO" id="GO:0043418">
    <property type="term" value="P:homocysteine catabolic process"/>
    <property type="evidence" value="ECO:0007669"/>
    <property type="project" value="TreeGrafter"/>
</dbReference>
<dbReference type="GO" id="GO:0009636">
    <property type="term" value="P:response to toxic substance"/>
    <property type="evidence" value="ECO:0007669"/>
    <property type="project" value="TreeGrafter"/>
</dbReference>
<dbReference type="InterPro" id="IPR038765">
    <property type="entry name" value="Papain-like_cys_pep_sf"/>
</dbReference>
<dbReference type="PANTHER" id="PTHR10363">
    <property type="entry name" value="BLEOMYCIN HYDROLASE"/>
    <property type="match status" value="1"/>
</dbReference>
<feature type="active site" evidence="5">
    <location>
        <position position="383"/>
    </location>
</feature>
<dbReference type="KEGG" id="sna:Snas_3912"/>
<evidence type="ECO:0000313" key="7">
    <source>
        <dbReference type="Proteomes" id="UP000000844"/>
    </source>
</evidence>
<dbReference type="PIRSF" id="PIRSF005700">
    <property type="entry name" value="PepC"/>
    <property type="match status" value="1"/>
</dbReference>
<comment type="similarity">
    <text evidence="4">Belongs to the peptidase C1 family.</text>
</comment>
<keyword evidence="3 4" id="KW-0788">Thiol protease</keyword>
<proteinExistence type="inferred from homology"/>
<evidence type="ECO:0000313" key="6">
    <source>
        <dbReference type="EMBL" id="ADD43567.1"/>
    </source>
</evidence>
<dbReference type="GO" id="GO:0070005">
    <property type="term" value="F:cysteine-type aminopeptidase activity"/>
    <property type="evidence" value="ECO:0007669"/>
    <property type="project" value="InterPro"/>
</dbReference>
<dbReference type="Pfam" id="PF03051">
    <property type="entry name" value="Peptidase_C1_2"/>
    <property type="match status" value="1"/>
</dbReference>
<feature type="active site" evidence="5">
    <location>
        <position position="362"/>
    </location>
</feature>
<evidence type="ECO:0000256" key="2">
    <source>
        <dbReference type="ARBA" id="ARBA00022801"/>
    </source>
</evidence>
<protein>
    <recommendedName>
        <fullName evidence="4">Aminopeptidase</fullName>
    </recommendedName>
</protein>
<dbReference type="RefSeq" id="WP_013019138.1">
    <property type="nucleotide sequence ID" value="NC_013947.1"/>
</dbReference>
<dbReference type="STRING" id="446470.Snas_3912"/>
<dbReference type="EMBL" id="CP001778">
    <property type="protein sequence ID" value="ADD43567.1"/>
    <property type="molecule type" value="Genomic_DNA"/>
</dbReference>
<dbReference type="GO" id="GO:0005737">
    <property type="term" value="C:cytoplasm"/>
    <property type="evidence" value="ECO:0007669"/>
    <property type="project" value="TreeGrafter"/>
</dbReference>
<keyword evidence="1 4" id="KW-0645">Protease</keyword>
<gene>
    <name evidence="6" type="ordered locus">Snas_3912</name>
</gene>
<dbReference type="CDD" id="cd00585">
    <property type="entry name" value="Peptidase_C1B"/>
    <property type="match status" value="1"/>
</dbReference>
<dbReference type="eggNOG" id="COG3579">
    <property type="taxonomic scope" value="Bacteria"/>
</dbReference>
<dbReference type="Gene3D" id="3.90.70.10">
    <property type="entry name" value="Cysteine proteinases"/>
    <property type="match status" value="1"/>
</dbReference>